<keyword evidence="2" id="KW-1185">Reference proteome</keyword>
<gene>
    <name evidence="1" type="ORF">PQR62_18585</name>
</gene>
<organism evidence="1 2">
    <name type="scientific">Herbaspirillum lusitanum</name>
    <dbReference type="NCBI Taxonomy" id="213312"/>
    <lineage>
        <taxon>Bacteria</taxon>
        <taxon>Pseudomonadati</taxon>
        <taxon>Pseudomonadota</taxon>
        <taxon>Betaproteobacteria</taxon>
        <taxon>Burkholderiales</taxon>
        <taxon>Oxalobacteraceae</taxon>
        <taxon>Herbaspirillum</taxon>
    </lineage>
</organism>
<comment type="caution">
    <text evidence="1">The sequence shown here is derived from an EMBL/GenBank/DDBJ whole genome shotgun (WGS) entry which is preliminary data.</text>
</comment>
<sequence>MLQRIQIDEYGSDSLTDSAAAFAERVRHKQHIYLYFFIFINKYAFTTK</sequence>
<name>A0ABW9ACU4_9BURK</name>
<proteinExistence type="predicted"/>
<dbReference type="EMBL" id="JAQQFM010000008">
    <property type="protein sequence ID" value="MFL9926289.1"/>
    <property type="molecule type" value="Genomic_DNA"/>
</dbReference>
<reference evidence="1 2" key="1">
    <citation type="journal article" date="2024" name="Chem. Sci.">
        <title>Discovery of megapolipeptins by genome mining of a Burkholderiales bacteria collection.</title>
        <authorList>
            <person name="Paulo B.S."/>
            <person name="Recchia M.J.J."/>
            <person name="Lee S."/>
            <person name="Fergusson C.H."/>
            <person name="Romanowski S.B."/>
            <person name="Hernandez A."/>
            <person name="Krull N."/>
            <person name="Liu D.Y."/>
            <person name="Cavanagh H."/>
            <person name="Bos A."/>
            <person name="Gray C.A."/>
            <person name="Murphy B.T."/>
            <person name="Linington R.G."/>
            <person name="Eustaquio A.S."/>
        </authorList>
    </citation>
    <scope>NUCLEOTIDE SEQUENCE [LARGE SCALE GENOMIC DNA]</scope>
    <source>
        <strain evidence="1 2">RL21-008-BIB-A</strain>
    </source>
</reference>
<dbReference type="RefSeq" id="WP_408159497.1">
    <property type="nucleotide sequence ID" value="NZ_JAQQFM010000008.1"/>
</dbReference>
<dbReference type="Proteomes" id="UP001629246">
    <property type="component" value="Unassembled WGS sequence"/>
</dbReference>
<evidence type="ECO:0000313" key="1">
    <source>
        <dbReference type="EMBL" id="MFL9926289.1"/>
    </source>
</evidence>
<evidence type="ECO:0000313" key="2">
    <source>
        <dbReference type="Proteomes" id="UP001629246"/>
    </source>
</evidence>
<accession>A0ABW9ACU4</accession>
<protein>
    <submittedName>
        <fullName evidence="1">Uncharacterized protein</fullName>
    </submittedName>
</protein>